<comment type="caution">
    <text evidence="3">The sequence shown here is derived from an EMBL/GenBank/DDBJ whole genome shotgun (WGS) entry which is preliminary data.</text>
</comment>
<dbReference type="Proteomes" id="UP001175261">
    <property type="component" value="Unassembled WGS sequence"/>
</dbReference>
<dbReference type="PANTHER" id="PTHR38116">
    <property type="entry name" value="CHROMOSOME 7, WHOLE GENOME SHOTGUN SEQUENCE"/>
    <property type="match status" value="1"/>
</dbReference>
<feature type="region of interest" description="Disordered" evidence="1">
    <location>
        <begin position="115"/>
        <end position="172"/>
    </location>
</feature>
<protein>
    <recommendedName>
        <fullName evidence="2">BZIP domain-containing protein</fullName>
    </recommendedName>
</protein>
<evidence type="ECO:0000313" key="3">
    <source>
        <dbReference type="EMBL" id="KAK0392629.1"/>
    </source>
</evidence>
<evidence type="ECO:0000259" key="2">
    <source>
        <dbReference type="PROSITE" id="PS00036"/>
    </source>
</evidence>
<feature type="compositionally biased region" description="Polar residues" evidence="1">
    <location>
        <begin position="142"/>
        <end position="163"/>
    </location>
</feature>
<proteinExistence type="predicted"/>
<accession>A0AA39LD57</accession>
<dbReference type="PROSITE" id="PS00036">
    <property type="entry name" value="BZIP_BASIC"/>
    <property type="match status" value="1"/>
</dbReference>
<feature type="compositionally biased region" description="Basic and acidic residues" evidence="1">
    <location>
        <begin position="52"/>
        <end position="64"/>
    </location>
</feature>
<reference evidence="3" key="1">
    <citation type="submission" date="2022-10" db="EMBL/GenBank/DDBJ databases">
        <title>Determination and structural analysis of whole genome sequence of Sarocladium strictum F4-1.</title>
        <authorList>
            <person name="Hu L."/>
            <person name="Jiang Y."/>
        </authorList>
    </citation>
    <scope>NUCLEOTIDE SEQUENCE</scope>
    <source>
        <strain evidence="3">F4-1</strain>
    </source>
</reference>
<sequence>MDQSASLSDAISNVWDVDETTTVKTRPGEKARVLTPARREQNRQAQRAYRQRQREWKAKMRAEQADAASPSVSRRLAPLLPNRHQHGSVSSRNALAEKNSDGAVVSEYEWQSLSDAAPSQATPSSASRFASAKTTTRDQSRGTHNTSSTASSDFASYRNVSQSKETEPIRLADPRGSNLQLAQITLSIATLHNARCMGFDLARVATCGPDYMSPFYRPDADLKTDLRSFLDPTALTKSLPPNLRPTLAQILVPHHASLDLIPIPMLRDRAILLSVTKPDMCDLFELKLDIFHKGGLMVWGSQRHRGDNGLNEDWDCEGMEGREWAPWNRRCWEAAPWFLNKWAIAVDGDEGELGKQSRWWKTVREAREVHELGATVHAAV</sequence>
<name>A0AA39LD57_SARSR</name>
<dbReference type="EMBL" id="JAPDFR010000001">
    <property type="protein sequence ID" value="KAK0392629.1"/>
    <property type="molecule type" value="Genomic_DNA"/>
</dbReference>
<dbReference type="Pfam" id="PF11905">
    <property type="entry name" value="DUF3425"/>
    <property type="match status" value="1"/>
</dbReference>
<keyword evidence="4" id="KW-1185">Reference proteome</keyword>
<feature type="domain" description="BZIP" evidence="2">
    <location>
        <begin position="38"/>
        <end position="52"/>
    </location>
</feature>
<feature type="compositionally biased region" description="Basic and acidic residues" evidence="1">
    <location>
        <begin position="26"/>
        <end position="42"/>
    </location>
</feature>
<dbReference type="GO" id="GO:0003700">
    <property type="term" value="F:DNA-binding transcription factor activity"/>
    <property type="evidence" value="ECO:0007669"/>
    <property type="project" value="InterPro"/>
</dbReference>
<dbReference type="AlphaFoldDB" id="A0AA39LD57"/>
<dbReference type="InterPro" id="IPR021833">
    <property type="entry name" value="DUF3425"/>
</dbReference>
<dbReference type="InterPro" id="IPR004827">
    <property type="entry name" value="bZIP"/>
</dbReference>
<feature type="region of interest" description="Disordered" evidence="1">
    <location>
        <begin position="81"/>
        <end position="100"/>
    </location>
</feature>
<feature type="region of interest" description="Disordered" evidence="1">
    <location>
        <begin position="22"/>
        <end position="73"/>
    </location>
</feature>
<evidence type="ECO:0000313" key="4">
    <source>
        <dbReference type="Proteomes" id="UP001175261"/>
    </source>
</evidence>
<dbReference type="PANTHER" id="PTHR38116:SF8">
    <property type="entry name" value="BZIP DOMAIN-CONTAINING PROTEIN"/>
    <property type="match status" value="1"/>
</dbReference>
<gene>
    <name evidence="3" type="ORF">NLU13_2124</name>
</gene>
<organism evidence="3 4">
    <name type="scientific">Sarocladium strictum</name>
    <name type="common">Black bundle disease fungus</name>
    <name type="synonym">Acremonium strictum</name>
    <dbReference type="NCBI Taxonomy" id="5046"/>
    <lineage>
        <taxon>Eukaryota</taxon>
        <taxon>Fungi</taxon>
        <taxon>Dikarya</taxon>
        <taxon>Ascomycota</taxon>
        <taxon>Pezizomycotina</taxon>
        <taxon>Sordariomycetes</taxon>
        <taxon>Hypocreomycetidae</taxon>
        <taxon>Hypocreales</taxon>
        <taxon>Sarocladiaceae</taxon>
        <taxon>Sarocladium</taxon>
    </lineage>
</organism>
<feature type="compositionally biased region" description="Low complexity" evidence="1">
    <location>
        <begin position="115"/>
        <end position="127"/>
    </location>
</feature>
<dbReference type="CDD" id="cd14688">
    <property type="entry name" value="bZIP_YAP"/>
    <property type="match status" value="1"/>
</dbReference>
<evidence type="ECO:0000256" key="1">
    <source>
        <dbReference type="SAM" id="MobiDB-lite"/>
    </source>
</evidence>